<dbReference type="InterPro" id="IPR000639">
    <property type="entry name" value="Epox_hydrolase-like"/>
</dbReference>
<proteinExistence type="predicted"/>
<evidence type="ECO:0000259" key="2">
    <source>
        <dbReference type="Pfam" id="PF00561"/>
    </source>
</evidence>
<dbReference type="PANTHER" id="PTHR43329">
    <property type="entry name" value="EPOXIDE HYDROLASE"/>
    <property type="match status" value="1"/>
</dbReference>
<gene>
    <name evidence="3" type="ORF">ELQ94_03200</name>
</gene>
<name>A0A3S1CUL7_9MICO</name>
<dbReference type="RefSeq" id="WP_127047055.1">
    <property type="nucleotide sequence ID" value="NZ_RZGZ01000001.1"/>
</dbReference>
<dbReference type="Proteomes" id="UP000274909">
    <property type="component" value="Unassembled WGS sequence"/>
</dbReference>
<keyword evidence="4" id="KW-1185">Reference proteome</keyword>
<evidence type="ECO:0000313" key="3">
    <source>
        <dbReference type="EMBL" id="RUR03550.1"/>
    </source>
</evidence>
<accession>A0A3S1CUL7</accession>
<dbReference type="Pfam" id="PF00561">
    <property type="entry name" value="Abhydrolase_1"/>
    <property type="match status" value="1"/>
</dbReference>
<dbReference type="Gene3D" id="3.40.50.1820">
    <property type="entry name" value="alpha/beta hydrolase"/>
    <property type="match status" value="1"/>
</dbReference>
<keyword evidence="1 3" id="KW-0378">Hydrolase</keyword>
<reference evidence="3 4" key="1">
    <citation type="submission" date="2018-12" db="EMBL/GenBank/DDBJ databases">
        <authorList>
            <person name="Li F."/>
        </authorList>
    </citation>
    <scope>NUCLEOTIDE SEQUENCE [LARGE SCALE GENOMIC DNA]</scope>
    <source>
        <strain evidence="3 4">EGI 6500705</strain>
    </source>
</reference>
<organism evidence="3 4">
    <name type="scientific">Labedella endophytica</name>
    <dbReference type="NCBI Taxonomy" id="1523160"/>
    <lineage>
        <taxon>Bacteria</taxon>
        <taxon>Bacillati</taxon>
        <taxon>Actinomycetota</taxon>
        <taxon>Actinomycetes</taxon>
        <taxon>Micrococcales</taxon>
        <taxon>Microbacteriaceae</taxon>
        <taxon>Labedella</taxon>
    </lineage>
</organism>
<dbReference type="EMBL" id="RZGZ01000001">
    <property type="protein sequence ID" value="RUR03550.1"/>
    <property type="molecule type" value="Genomic_DNA"/>
</dbReference>
<sequence length="291" mass="31917">MTPTRLTRFRHDGFTFDVSDSGPLDGPVIVLLHGFPGSRRTWDAVTPLLEAGGGRVVAYDQRGYSAGARPRHRSSYRAADITGDALALIDDLGTDRVHVVGHDWGGFVAWRLAAVAPHRLTGVTILSTPHPRALARSLLSSAQLARSLYMGAFQLPVLPEALLRPRLARLLVAMGLPDGIAREYQRFLSSPGALRGALNWYRGMMLPDRRSGRTSQRRATADVTYVWGNRDPALGRRAAELTRRHARGDYRFVELDEGHWLPELAAEVVAREVLSRFEGGSGNSGSSPHDV</sequence>
<feature type="domain" description="AB hydrolase-1" evidence="2">
    <location>
        <begin position="27"/>
        <end position="262"/>
    </location>
</feature>
<comment type="caution">
    <text evidence="3">The sequence shown here is derived from an EMBL/GenBank/DDBJ whole genome shotgun (WGS) entry which is preliminary data.</text>
</comment>
<dbReference type="SUPFAM" id="SSF53474">
    <property type="entry name" value="alpha/beta-Hydrolases"/>
    <property type="match status" value="1"/>
</dbReference>
<dbReference type="InterPro" id="IPR000073">
    <property type="entry name" value="AB_hydrolase_1"/>
</dbReference>
<evidence type="ECO:0000313" key="4">
    <source>
        <dbReference type="Proteomes" id="UP000274909"/>
    </source>
</evidence>
<dbReference type="PRINTS" id="PR00412">
    <property type="entry name" value="EPOXHYDRLASE"/>
</dbReference>
<protein>
    <submittedName>
        <fullName evidence="3">Alpha/beta fold hydrolase</fullName>
    </submittedName>
</protein>
<evidence type="ECO:0000256" key="1">
    <source>
        <dbReference type="ARBA" id="ARBA00022801"/>
    </source>
</evidence>
<dbReference type="InterPro" id="IPR029058">
    <property type="entry name" value="AB_hydrolase_fold"/>
</dbReference>
<dbReference type="OrthoDB" id="2987348at2"/>
<dbReference type="AlphaFoldDB" id="A0A3S1CUL7"/>
<dbReference type="GO" id="GO:0016787">
    <property type="term" value="F:hydrolase activity"/>
    <property type="evidence" value="ECO:0007669"/>
    <property type="project" value="UniProtKB-KW"/>
</dbReference>